<proteinExistence type="predicted"/>
<dbReference type="EMBL" id="JASCZI010000012">
    <property type="protein sequence ID" value="MED6106609.1"/>
    <property type="molecule type" value="Genomic_DNA"/>
</dbReference>
<feature type="chain" id="PRO_5046433950" evidence="1">
    <location>
        <begin position="26"/>
        <end position="144"/>
    </location>
</feature>
<evidence type="ECO:0000313" key="3">
    <source>
        <dbReference type="Proteomes" id="UP001341840"/>
    </source>
</evidence>
<keyword evidence="1" id="KW-0732">Signal</keyword>
<evidence type="ECO:0000313" key="2">
    <source>
        <dbReference type="EMBL" id="MED6106609.1"/>
    </source>
</evidence>
<protein>
    <submittedName>
        <fullName evidence="2">Uncharacterized protein</fullName>
    </submittedName>
</protein>
<gene>
    <name evidence="2" type="ORF">PIB30_005892</name>
</gene>
<feature type="signal peptide" evidence="1">
    <location>
        <begin position="1"/>
        <end position="25"/>
    </location>
</feature>
<name>A0ABU6Q585_9FABA</name>
<evidence type="ECO:0000256" key="1">
    <source>
        <dbReference type="SAM" id="SignalP"/>
    </source>
</evidence>
<sequence length="144" mass="16413">MAKHGVCHALAIILIITTIIYSTIANDFHETALTKQKSTKKPYIDYGFPKYPDAFDLNTCFEKCSKKFDKNLVARCNEKCELLKECIDECDKIYTGDYALQNCYKGCKFRAGGRGKFETLGLGKNIKQINIQKATTRRKEAYFA</sequence>
<keyword evidence="3" id="KW-1185">Reference proteome</keyword>
<dbReference type="Proteomes" id="UP001341840">
    <property type="component" value="Unassembled WGS sequence"/>
</dbReference>
<accession>A0ABU6Q585</accession>
<reference evidence="2 3" key="1">
    <citation type="journal article" date="2023" name="Plants (Basel)">
        <title>Bridging the Gap: Combining Genomics and Transcriptomics Approaches to Understand Stylosanthes scabra, an Orphan Legume from the Brazilian Caatinga.</title>
        <authorList>
            <person name="Ferreira-Neto J.R.C."/>
            <person name="da Silva M.D."/>
            <person name="Binneck E."/>
            <person name="de Melo N.F."/>
            <person name="da Silva R.H."/>
            <person name="de Melo A.L.T.M."/>
            <person name="Pandolfi V."/>
            <person name="Bustamante F.O."/>
            <person name="Brasileiro-Vidal A.C."/>
            <person name="Benko-Iseppon A.M."/>
        </authorList>
    </citation>
    <scope>NUCLEOTIDE SEQUENCE [LARGE SCALE GENOMIC DNA]</scope>
    <source>
        <tissue evidence="2">Leaves</tissue>
    </source>
</reference>
<organism evidence="2 3">
    <name type="scientific">Stylosanthes scabra</name>
    <dbReference type="NCBI Taxonomy" id="79078"/>
    <lineage>
        <taxon>Eukaryota</taxon>
        <taxon>Viridiplantae</taxon>
        <taxon>Streptophyta</taxon>
        <taxon>Embryophyta</taxon>
        <taxon>Tracheophyta</taxon>
        <taxon>Spermatophyta</taxon>
        <taxon>Magnoliopsida</taxon>
        <taxon>eudicotyledons</taxon>
        <taxon>Gunneridae</taxon>
        <taxon>Pentapetalae</taxon>
        <taxon>rosids</taxon>
        <taxon>fabids</taxon>
        <taxon>Fabales</taxon>
        <taxon>Fabaceae</taxon>
        <taxon>Papilionoideae</taxon>
        <taxon>50 kb inversion clade</taxon>
        <taxon>dalbergioids sensu lato</taxon>
        <taxon>Dalbergieae</taxon>
        <taxon>Pterocarpus clade</taxon>
        <taxon>Stylosanthes</taxon>
    </lineage>
</organism>
<comment type="caution">
    <text evidence="2">The sequence shown here is derived from an EMBL/GenBank/DDBJ whole genome shotgun (WGS) entry which is preliminary data.</text>
</comment>